<gene>
    <name evidence="3" type="ORF">IAA21_03325</name>
</gene>
<protein>
    <submittedName>
        <fullName evidence="3">(P)ppGpp synthetase</fullName>
    </submittedName>
</protein>
<evidence type="ECO:0000256" key="1">
    <source>
        <dbReference type="ARBA" id="ARBA00004976"/>
    </source>
</evidence>
<feature type="domain" description="RelA/SpoT" evidence="2">
    <location>
        <begin position="45"/>
        <end position="166"/>
    </location>
</feature>
<dbReference type="InterPro" id="IPR043519">
    <property type="entry name" value="NT_sf"/>
</dbReference>
<dbReference type="PANTHER" id="PTHR47837">
    <property type="entry name" value="GTP PYROPHOSPHOKINASE YJBM"/>
    <property type="match status" value="1"/>
</dbReference>
<name>A0A9D2DRV3_9FIRM</name>
<dbReference type="Gene3D" id="3.30.460.10">
    <property type="entry name" value="Beta Polymerase, domain 2"/>
    <property type="match status" value="1"/>
</dbReference>
<proteinExistence type="predicted"/>
<dbReference type="EMBL" id="DXBU01000044">
    <property type="protein sequence ID" value="HIZ21814.1"/>
    <property type="molecule type" value="Genomic_DNA"/>
</dbReference>
<dbReference type="SUPFAM" id="SSF81301">
    <property type="entry name" value="Nucleotidyltransferase"/>
    <property type="match status" value="1"/>
</dbReference>
<sequence length="202" mass="23931">MTNEQYYDFIQPYQNASQMMHTKLEILNQNLYDKTSAAPIHNLQERIKSKKSIEKKLQKLGHSDSVQNAKDFLKDIAGMRVICYFIDDIYNLVNALKRQNELIIVKEKDYIKAPKPNGYRSYHVVIAVPVYYLDTMEYFPVEIQFRTMTMDLWASMEHRVCYKKMPEHRETLAEAFCQYAEILGKIEEQFEAYNETGMLEEI</sequence>
<dbReference type="Pfam" id="PF04607">
    <property type="entry name" value="RelA_SpoT"/>
    <property type="match status" value="1"/>
</dbReference>
<dbReference type="Proteomes" id="UP000824041">
    <property type="component" value="Unassembled WGS sequence"/>
</dbReference>
<evidence type="ECO:0000313" key="3">
    <source>
        <dbReference type="EMBL" id="HIZ21814.1"/>
    </source>
</evidence>
<dbReference type="AlphaFoldDB" id="A0A9D2DRV3"/>
<accession>A0A9D2DRV3</accession>
<dbReference type="CDD" id="cd05399">
    <property type="entry name" value="NT_Rel-Spo_like"/>
    <property type="match status" value="1"/>
</dbReference>
<dbReference type="InterPro" id="IPR007685">
    <property type="entry name" value="RelA_SpoT"/>
</dbReference>
<comment type="pathway">
    <text evidence="1">Purine metabolism; ppGpp biosynthesis; ppGpp from GTP: step 1/2.</text>
</comment>
<evidence type="ECO:0000313" key="4">
    <source>
        <dbReference type="Proteomes" id="UP000824041"/>
    </source>
</evidence>
<dbReference type="InterPro" id="IPR052366">
    <property type="entry name" value="GTP_Pyrophosphokinase"/>
</dbReference>
<dbReference type="GO" id="GO:0015969">
    <property type="term" value="P:guanosine tetraphosphate metabolic process"/>
    <property type="evidence" value="ECO:0007669"/>
    <property type="project" value="InterPro"/>
</dbReference>
<dbReference type="SMART" id="SM00954">
    <property type="entry name" value="RelA_SpoT"/>
    <property type="match status" value="1"/>
</dbReference>
<reference evidence="3" key="2">
    <citation type="submission" date="2021-04" db="EMBL/GenBank/DDBJ databases">
        <authorList>
            <person name="Gilroy R."/>
        </authorList>
    </citation>
    <scope>NUCLEOTIDE SEQUENCE</scope>
    <source>
        <strain evidence="3">14324</strain>
    </source>
</reference>
<comment type="caution">
    <text evidence="3">The sequence shown here is derived from an EMBL/GenBank/DDBJ whole genome shotgun (WGS) entry which is preliminary data.</text>
</comment>
<reference evidence="3" key="1">
    <citation type="journal article" date="2021" name="PeerJ">
        <title>Extensive microbial diversity within the chicken gut microbiome revealed by metagenomics and culture.</title>
        <authorList>
            <person name="Gilroy R."/>
            <person name="Ravi A."/>
            <person name="Getino M."/>
            <person name="Pursley I."/>
            <person name="Horton D.L."/>
            <person name="Alikhan N.F."/>
            <person name="Baker D."/>
            <person name="Gharbi K."/>
            <person name="Hall N."/>
            <person name="Watson M."/>
            <person name="Adriaenssens E.M."/>
            <person name="Foster-Nyarko E."/>
            <person name="Jarju S."/>
            <person name="Secka A."/>
            <person name="Antonio M."/>
            <person name="Oren A."/>
            <person name="Chaudhuri R.R."/>
            <person name="La Ragione R."/>
            <person name="Hildebrand F."/>
            <person name="Pallen M.J."/>
        </authorList>
    </citation>
    <scope>NUCLEOTIDE SEQUENCE</scope>
    <source>
        <strain evidence="3">14324</strain>
    </source>
</reference>
<dbReference type="PANTHER" id="PTHR47837:SF2">
    <property type="entry name" value="GTP PYROPHOSPHOKINASE YWAC"/>
    <property type="match status" value="1"/>
</dbReference>
<dbReference type="Gene3D" id="1.10.287.860">
    <property type="entry name" value="Nucleotidyltransferase"/>
    <property type="match status" value="1"/>
</dbReference>
<organism evidence="3 4">
    <name type="scientific">Candidatus Blautia faecigallinarum</name>
    <dbReference type="NCBI Taxonomy" id="2838488"/>
    <lineage>
        <taxon>Bacteria</taxon>
        <taxon>Bacillati</taxon>
        <taxon>Bacillota</taxon>
        <taxon>Clostridia</taxon>
        <taxon>Lachnospirales</taxon>
        <taxon>Lachnospiraceae</taxon>
        <taxon>Blautia</taxon>
    </lineage>
</organism>
<evidence type="ECO:0000259" key="2">
    <source>
        <dbReference type="SMART" id="SM00954"/>
    </source>
</evidence>